<evidence type="ECO:0000259" key="13">
    <source>
        <dbReference type="Pfam" id="PF00593"/>
    </source>
</evidence>
<comment type="caution">
    <text evidence="15">The sequence shown here is derived from an EMBL/GenBank/DDBJ whole genome shotgun (WGS) entry which is preliminary data.</text>
</comment>
<dbReference type="PANTHER" id="PTHR30069">
    <property type="entry name" value="TONB-DEPENDENT OUTER MEMBRANE RECEPTOR"/>
    <property type="match status" value="1"/>
</dbReference>
<keyword evidence="6 11" id="KW-0798">TonB box</keyword>
<dbReference type="GO" id="GO:0009279">
    <property type="term" value="C:cell outer membrane"/>
    <property type="evidence" value="ECO:0007669"/>
    <property type="project" value="UniProtKB-SubCell"/>
</dbReference>
<feature type="domain" description="TonB-dependent receptor-like beta-barrel" evidence="13">
    <location>
        <begin position="235"/>
        <end position="598"/>
    </location>
</feature>
<evidence type="ECO:0000256" key="4">
    <source>
        <dbReference type="ARBA" id="ARBA00022692"/>
    </source>
</evidence>
<dbReference type="CDD" id="cd01347">
    <property type="entry name" value="ligand_gated_channel"/>
    <property type="match status" value="1"/>
</dbReference>
<dbReference type="PANTHER" id="PTHR30069:SF29">
    <property type="entry name" value="HEMOGLOBIN AND HEMOGLOBIN-HAPTOGLOBIN-BINDING PROTEIN 1-RELATED"/>
    <property type="match status" value="1"/>
</dbReference>
<dbReference type="Pfam" id="PF00593">
    <property type="entry name" value="TonB_dep_Rec_b-barrel"/>
    <property type="match status" value="1"/>
</dbReference>
<sequence length="621" mass="68837">MNVLKRWTQVLGVIGCMFWPMSAVGQGSATELGPLVVTATLAEKAVDQVPGAVEVLDQQQLVETGAETVSEALLYATGVMLITAEGRNVGTSIRGIGRNHTLVMLDGRRLAGSFKAQMDVAQLPVTMVERIEVVRGPASALYGSDAIGGVINIITRQPTAQTEAGLDVRGGFGPSAEHLGQIYVGGGSENIQANLGVARSVKDDWDGDSALPDDVDETSLNSVLGRANVNIGPKQQLLFGGEYGHFERDGGRYYQNINRRYDADDRRWGGFAEYHLNQGEPLSAMVRGYASQYKATSSFDPPTSKSEERRRLIQGEGRVTYSTSNRFILTSGGEVREDSLKVGGMDHNEEKVLNSALFTQADWRITQQLNLVAGVRFDHHEDFGGHLTPRATLTWHYDHGRVWIGYGEGFRAPNLNELYVTSILKKGFETYQNNEDLDEETSQSYEAGTSFHWGRFRSQLVVFRTDLDDLIAAQLQSASGKYKTFTMVNIDEVRAEGVEFESSVALPGDVQLSGQFSYVDTEDRQTHDELADEPRWKSGVTLAWLDPYWGVMTQVRWLYFGTSEDGESNEQDAYQLTHLHVEKDLTASLTLYGGIDNLFDEEHDDFTLSPRGYYLGVKWVF</sequence>
<accession>Q1K101</accession>
<dbReference type="Pfam" id="PF07715">
    <property type="entry name" value="Plug"/>
    <property type="match status" value="1"/>
</dbReference>
<dbReference type="Proteomes" id="UP000005695">
    <property type="component" value="Unassembled WGS sequence"/>
</dbReference>
<proteinExistence type="inferred from homology"/>
<dbReference type="EMBL" id="AAEW02000006">
    <property type="protein sequence ID" value="EAT16207.1"/>
    <property type="molecule type" value="Genomic_DNA"/>
</dbReference>
<gene>
    <name evidence="15" type="ORF">Dace_1671</name>
</gene>
<keyword evidence="3 10" id="KW-1134">Transmembrane beta strand</keyword>
<keyword evidence="8 15" id="KW-0675">Receptor</keyword>
<evidence type="ECO:0000256" key="6">
    <source>
        <dbReference type="ARBA" id="ARBA00023077"/>
    </source>
</evidence>
<evidence type="ECO:0000256" key="10">
    <source>
        <dbReference type="PROSITE-ProRule" id="PRU01360"/>
    </source>
</evidence>
<reference evidence="15" key="2">
    <citation type="submission" date="2006-05" db="EMBL/GenBank/DDBJ databases">
        <title>Sequencing of the draft genome and assembly of Desulfuromonas acetoxidans DSM 684.</title>
        <authorList>
            <consortium name="US DOE Joint Genome Institute (JGI-PGF)"/>
            <person name="Copeland A."/>
            <person name="Lucas S."/>
            <person name="Lapidus A."/>
            <person name="Barry K."/>
            <person name="Detter J.C."/>
            <person name="Glavina del Rio T."/>
            <person name="Hammon N."/>
            <person name="Israni S."/>
            <person name="Dalin E."/>
            <person name="Tice H."/>
            <person name="Bruce D."/>
            <person name="Pitluck S."/>
            <person name="Richardson P."/>
        </authorList>
    </citation>
    <scope>NUCLEOTIDE SEQUENCE [LARGE SCALE GENOMIC DNA]</scope>
    <source>
        <strain evidence="15">DSM 684</strain>
    </source>
</reference>
<evidence type="ECO:0000259" key="14">
    <source>
        <dbReference type="Pfam" id="PF07715"/>
    </source>
</evidence>
<keyword evidence="4 10" id="KW-0812">Transmembrane</keyword>
<dbReference type="Gene3D" id="2.40.170.20">
    <property type="entry name" value="TonB-dependent receptor, beta-barrel domain"/>
    <property type="match status" value="1"/>
</dbReference>
<evidence type="ECO:0000256" key="1">
    <source>
        <dbReference type="ARBA" id="ARBA00004571"/>
    </source>
</evidence>
<dbReference type="PROSITE" id="PS52016">
    <property type="entry name" value="TONB_DEPENDENT_REC_3"/>
    <property type="match status" value="1"/>
</dbReference>
<keyword evidence="5 12" id="KW-0732">Signal</keyword>
<dbReference type="OrthoDB" id="9800913at2"/>
<feature type="domain" description="TonB-dependent receptor plug" evidence="14">
    <location>
        <begin position="47"/>
        <end position="150"/>
    </location>
</feature>
<dbReference type="InterPro" id="IPR037066">
    <property type="entry name" value="Plug_dom_sf"/>
</dbReference>
<keyword evidence="2 10" id="KW-0813">Transport</keyword>
<feature type="chain" id="PRO_5004192362" evidence="12">
    <location>
        <begin position="26"/>
        <end position="621"/>
    </location>
</feature>
<keyword evidence="7 10" id="KW-0472">Membrane</keyword>
<dbReference type="GO" id="GO:0015344">
    <property type="term" value="F:siderophore uptake transmembrane transporter activity"/>
    <property type="evidence" value="ECO:0007669"/>
    <property type="project" value="TreeGrafter"/>
</dbReference>
<reference evidence="15" key="1">
    <citation type="submission" date="2006-05" db="EMBL/GenBank/DDBJ databases">
        <title>Annotation of the draft genome assembly of Desulfuromonas acetoxidans DSM 684.</title>
        <authorList>
            <consortium name="US DOE Joint Genome Institute (JGI-ORNL)"/>
            <person name="Larimer F."/>
            <person name="Land M."/>
            <person name="Hauser L."/>
        </authorList>
    </citation>
    <scope>NUCLEOTIDE SEQUENCE [LARGE SCALE GENOMIC DNA]</scope>
    <source>
        <strain evidence="15">DSM 684</strain>
    </source>
</reference>
<evidence type="ECO:0000256" key="9">
    <source>
        <dbReference type="ARBA" id="ARBA00023237"/>
    </source>
</evidence>
<dbReference type="InterPro" id="IPR039426">
    <property type="entry name" value="TonB-dep_rcpt-like"/>
</dbReference>
<evidence type="ECO:0000256" key="8">
    <source>
        <dbReference type="ARBA" id="ARBA00023170"/>
    </source>
</evidence>
<keyword evidence="16" id="KW-1185">Reference proteome</keyword>
<evidence type="ECO:0000256" key="3">
    <source>
        <dbReference type="ARBA" id="ARBA00022452"/>
    </source>
</evidence>
<organism evidence="15 16">
    <name type="scientific">Desulfuromonas acetoxidans (strain DSM 684 / 11070)</name>
    <dbReference type="NCBI Taxonomy" id="281689"/>
    <lineage>
        <taxon>Bacteria</taxon>
        <taxon>Pseudomonadati</taxon>
        <taxon>Thermodesulfobacteriota</taxon>
        <taxon>Desulfuromonadia</taxon>
        <taxon>Desulfuromonadales</taxon>
        <taxon>Desulfuromonadaceae</taxon>
        <taxon>Desulfuromonas</taxon>
    </lineage>
</organism>
<evidence type="ECO:0000256" key="12">
    <source>
        <dbReference type="SAM" id="SignalP"/>
    </source>
</evidence>
<protein>
    <submittedName>
        <fullName evidence="15">TonB-dependent receptor</fullName>
    </submittedName>
</protein>
<keyword evidence="9 10" id="KW-0998">Cell outer membrane</keyword>
<dbReference type="InterPro" id="IPR000531">
    <property type="entry name" value="Beta-barrel_TonB"/>
</dbReference>
<comment type="subcellular location">
    <subcellularLocation>
        <location evidence="1 10">Cell outer membrane</location>
        <topology evidence="1 10">Multi-pass membrane protein</topology>
    </subcellularLocation>
</comment>
<evidence type="ECO:0000256" key="11">
    <source>
        <dbReference type="RuleBase" id="RU003357"/>
    </source>
</evidence>
<dbReference type="InterPro" id="IPR012910">
    <property type="entry name" value="Plug_dom"/>
</dbReference>
<feature type="signal peptide" evidence="12">
    <location>
        <begin position="1"/>
        <end position="25"/>
    </location>
</feature>
<evidence type="ECO:0000313" key="16">
    <source>
        <dbReference type="Proteomes" id="UP000005695"/>
    </source>
</evidence>
<evidence type="ECO:0000256" key="5">
    <source>
        <dbReference type="ARBA" id="ARBA00022729"/>
    </source>
</evidence>
<dbReference type="InterPro" id="IPR036942">
    <property type="entry name" value="Beta-barrel_TonB_sf"/>
</dbReference>
<evidence type="ECO:0000256" key="2">
    <source>
        <dbReference type="ARBA" id="ARBA00022448"/>
    </source>
</evidence>
<evidence type="ECO:0000256" key="7">
    <source>
        <dbReference type="ARBA" id="ARBA00023136"/>
    </source>
</evidence>
<dbReference type="AlphaFoldDB" id="Q1K101"/>
<dbReference type="SUPFAM" id="SSF56935">
    <property type="entry name" value="Porins"/>
    <property type="match status" value="1"/>
</dbReference>
<comment type="similarity">
    <text evidence="10 11">Belongs to the TonB-dependent receptor family.</text>
</comment>
<evidence type="ECO:0000313" key="15">
    <source>
        <dbReference type="EMBL" id="EAT16207.1"/>
    </source>
</evidence>
<name>Q1K101_DESA6</name>
<dbReference type="RefSeq" id="WP_005999421.1">
    <property type="nucleotide sequence ID" value="NZ_AAEW02000006.1"/>
</dbReference>
<dbReference type="Gene3D" id="2.170.130.10">
    <property type="entry name" value="TonB-dependent receptor, plug domain"/>
    <property type="match status" value="1"/>
</dbReference>
<dbReference type="GO" id="GO:0044718">
    <property type="term" value="P:siderophore transmembrane transport"/>
    <property type="evidence" value="ECO:0007669"/>
    <property type="project" value="TreeGrafter"/>
</dbReference>